<name>S9PSN3_SCHOY</name>
<keyword evidence="4" id="KW-0378">Hydrolase</keyword>
<dbReference type="Pfam" id="PF00857">
    <property type="entry name" value="Isochorismatase"/>
    <property type="match status" value="1"/>
</dbReference>
<dbReference type="InterPro" id="IPR000868">
    <property type="entry name" value="Isochorismatase-like_dom"/>
</dbReference>
<sequence length="222" mass="24713">MSFHPALIVVDVQNDFVTPGFAGHIPGATKVIPFINQLLGEDYKWDYIVATKDLHPADHVSFRASHGPKGMPKGTVLDINAYGKTYKQQLWSTHCVEGTVGAEFHPELKMDKVDYILPKGMDTLVESYSGFYDAVGRDNGLKKILDDRNITHVFVVGVAGDMCVRDTALHAKEYYDTYVVNDGIYMSTEEAGQLTLRDFDDAKISVITINDPILEAVKNRTK</sequence>
<dbReference type="OMA" id="DFVDSWP"/>
<dbReference type="GO" id="GO:0019363">
    <property type="term" value="P:pyridine nucleotide biosynthetic process"/>
    <property type="evidence" value="ECO:0007669"/>
    <property type="project" value="UniProtKB-KW"/>
</dbReference>
<keyword evidence="2" id="KW-0662">Pyridine nucleotide biosynthesis</keyword>
<evidence type="ECO:0000256" key="6">
    <source>
        <dbReference type="ARBA" id="ARBA00039017"/>
    </source>
</evidence>
<reference evidence="9 10" key="1">
    <citation type="journal article" date="2011" name="Science">
        <title>Comparative functional genomics of the fission yeasts.</title>
        <authorList>
            <person name="Rhind N."/>
            <person name="Chen Z."/>
            <person name="Yassour M."/>
            <person name="Thompson D.A."/>
            <person name="Haas B.J."/>
            <person name="Habib N."/>
            <person name="Wapinski I."/>
            <person name="Roy S."/>
            <person name="Lin M.F."/>
            <person name="Heiman D.I."/>
            <person name="Young S.K."/>
            <person name="Furuya K."/>
            <person name="Guo Y."/>
            <person name="Pidoux A."/>
            <person name="Chen H.M."/>
            <person name="Robbertse B."/>
            <person name="Goldberg J.M."/>
            <person name="Aoki K."/>
            <person name="Bayne E.H."/>
            <person name="Berlin A.M."/>
            <person name="Desjardins C.A."/>
            <person name="Dobbs E."/>
            <person name="Dukaj L."/>
            <person name="Fan L."/>
            <person name="FitzGerald M.G."/>
            <person name="French C."/>
            <person name="Gujja S."/>
            <person name="Hansen K."/>
            <person name="Keifenheim D."/>
            <person name="Levin J.Z."/>
            <person name="Mosher R.A."/>
            <person name="Mueller C.A."/>
            <person name="Pfiffner J."/>
            <person name="Priest M."/>
            <person name="Russ C."/>
            <person name="Smialowska A."/>
            <person name="Swoboda P."/>
            <person name="Sykes S.M."/>
            <person name="Vaughn M."/>
            <person name="Vengrova S."/>
            <person name="Yoder R."/>
            <person name="Zeng Q."/>
            <person name="Allshire R."/>
            <person name="Baulcombe D."/>
            <person name="Birren B.W."/>
            <person name="Brown W."/>
            <person name="Ekwall K."/>
            <person name="Kellis M."/>
            <person name="Leatherwood J."/>
            <person name="Levin H."/>
            <person name="Margalit H."/>
            <person name="Martienssen R."/>
            <person name="Nieduszynski C.A."/>
            <person name="Spatafora J.W."/>
            <person name="Friedman N."/>
            <person name="Dalgaard J.Z."/>
            <person name="Baumann P."/>
            <person name="Niki H."/>
            <person name="Regev A."/>
            <person name="Nusbaum C."/>
        </authorList>
    </citation>
    <scope>NUCLEOTIDE SEQUENCE [LARGE SCALE GENOMIC DNA]</scope>
    <source>
        <strain evidence="10">yFS286</strain>
    </source>
</reference>
<dbReference type="EC" id="3.5.1.19" evidence="6"/>
<dbReference type="GO" id="GO:0008936">
    <property type="term" value="F:nicotinamidase activity"/>
    <property type="evidence" value="ECO:0007669"/>
    <property type="project" value="UniProtKB-EC"/>
</dbReference>
<dbReference type="VEuPathDB" id="FungiDB:SOCG_04703"/>
<organism evidence="9 10">
    <name type="scientific">Schizosaccharomyces octosporus (strain yFS286)</name>
    <name type="common">Fission yeast</name>
    <name type="synonym">Octosporomyces octosporus</name>
    <dbReference type="NCBI Taxonomy" id="483514"/>
    <lineage>
        <taxon>Eukaryota</taxon>
        <taxon>Fungi</taxon>
        <taxon>Dikarya</taxon>
        <taxon>Ascomycota</taxon>
        <taxon>Taphrinomycotina</taxon>
        <taxon>Schizosaccharomycetes</taxon>
        <taxon>Schizosaccharomycetales</taxon>
        <taxon>Schizosaccharomycetaceae</taxon>
        <taxon>Schizosaccharomyces</taxon>
    </lineage>
</organism>
<evidence type="ECO:0000256" key="2">
    <source>
        <dbReference type="ARBA" id="ARBA00022642"/>
    </source>
</evidence>
<dbReference type="InterPro" id="IPR036380">
    <property type="entry name" value="Isochorismatase-like_sf"/>
</dbReference>
<dbReference type="GO" id="GO:0046872">
    <property type="term" value="F:metal ion binding"/>
    <property type="evidence" value="ECO:0007669"/>
    <property type="project" value="UniProtKB-KW"/>
</dbReference>
<comment type="pathway">
    <text evidence="5">Cofactor biosynthesis; nicotinate biosynthesis; nicotinate from nicotinamide: step 1/1.</text>
</comment>
<dbReference type="AlphaFoldDB" id="S9PSN3"/>
<evidence type="ECO:0000313" key="9">
    <source>
        <dbReference type="EMBL" id="EPX70503.1"/>
    </source>
</evidence>
<evidence type="ECO:0000256" key="7">
    <source>
        <dbReference type="ARBA" id="ARBA00043224"/>
    </source>
</evidence>
<dbReference type="InterPro" id="IPR052347">
    <property type="entry name" value="Isochorismatase_Nicotinamidase"/>
</dbReference>
<dbReference type="eggNOG" id="KOG4003">
    <property type="taxonomic scope" value="Eukaryota"/>
</dbReference>
<evidence type="ECO:0000313" key="10">
    <source>
        <dbReference type="Proteomes" id="UP000016088"/>
    </source>
</evidence>
<evidence type="ECO:0000256" key="1">
    <source>
        <dbReference type="ARBA" id="ARBA00006336"/>
    </source>
</evidence>
<keyword evidence="3" id="KW-0479">Metal-binding</keyword>
<accession>S9PSN3</accession>
<evidence type="ECO:0000256" key="5">
    <source>
        <dbReference type="ARBA" id="ARBA00037900"/>
    </source>
</evidence>
<comment type="similarity">
    <text evidence="1">Belongs to the isochorismatase family.</text>
</comment>
<evidence type="ECO:0000256" key="3">
    <source>
        <dbReference type="ARBA" id="ARBA00022723"/>
    </source>
</evidence>
<dbReference type="Proteomes" id="UP000016088">
    <property type="component" value="Unassembled WGS sequence"/>
</dbReference>
<feature type="domain" description="Isochorismatase-like" evidence="8">
    <location>
        <begin position="6"/>
        <end position="210"/>
    </location>
</feature>
<keyword evidence="10" id="KW-1185">Reference proteome</keyword>
<proteinExistence type="inferred from homology"/>
<dbReference type="GeneID" id="25033665"/>
<dbReference type="RefSeq" id="XP_013020749.1">
    <property type="nucleotide sequence ID" value="XM_013165295.1"/>
</dbReference>
<dbReference type="EMBL" id="KE503208">
    <property type="protein sequence ID" value="EPX70503.1"/>
    <property type="molecule type" value="Genomic_DNA"/>
</dbReference>
<dbReference type="Gene3D" id="3.40.50.850">
    <property type="entry name" value="Isochorismatase-like"/>
    <property type="match status" value="1"/>
</dbReference>
<protein>
    <recommendedName>
        <fullName evidence="6">nicotinamidase</fullName>
        <ecNumber evidence="6">3.5.1.19</ecNumber>
    </recommendedName>
    <alternativeName>
        <fullName evidence="7">Nicotinamide deamidase</fullName>
    </alternativeName>
</protein>
<dbReference type="SUPFAM" id="SSF52499">
    <property type="entry name" value="Isochorismatase-like hydrolases"/>
    <property type="match status" value="1"/>
</dbReference>
<dbReference type="PANTHER" id="PTHR11080">
    <property type="entry name" value="PYRAZINAMIDASE/NICOTINAMIDASE"/>
    <property type="match status" value="1"/>
</dbReference>
<evidence type="ECO:0000259" key="8">
    <source>
        <dbReference type="Pfam" id="PF00857"/>
    </source>
</evidence>
<dbReference type="HOGENOM" id="CLU_068979_13_0_1"/>
<evidence type="ECO:0000256" key="4">
    <source>
        <dbReference type="ARBA" id="ARBA00022801"/>
    </source>
</evidence>
<dbReference type="PANTHER" id="PTHR11080:SF2">
    <property type="entry name" value="LD05707P"/>
    <property type="match status" value="1"/>
</dbReference>
<gene>
    <name evidence="9" type="ORF">SOCG_04703</name>
</gene>